<protein>
    <recommendedName>
        <fullName evidence="1">CBS domain-containing protein</fullName>
    </recommendedName>
</protein>
<name>A0A2Z5J747_STRAR</name>
<dbReference type="InterPro" id="IPR000644">
    <property type="entry name" value="CBS_dom"/>
</dbReference>
<feature type="domain" description="CBS" evidence="1">
    <location>
        <begin position="6"/>
        <end position="42"/>
    </location>
</feature>
<proteinExistence type="predicted"/>
<sequence length="99" mass="10871">MTHRTVSEVMTRDVSTAAPEASLEPVIRILDHNHVSALLVVDTRPSNTPWTTWRRITDQRVTPATAECPRKGAKGADRLSRTVPGVVDVTARFDAELPA</sequence>
<gene>
    <name evidence="2" type="ORF">C5746_03210</name>
</gene>
<dbReference type="SUPFAM" id="SSF54631">
    <property type="entry name" value="CBS-domain pair"/>
    <property type="match status" value="1"/>
</dbReference>
<evidence type="ECO:0000313" key="3">
    <source>
        <dbReference type="Proteomes" id="UP000252698"/>
    </source>
</evidence>
<dbReference type="Pfam" id="PF00571">
    <property type="entry name" value="CBS"/>
    <property type="match status" value="1"/>
</dbReference>
<dbReference type="KEGG" id="sata:C5746_03210"/>
<dbReference type="EMBL" id="CP027306">
    <property type="protein sequence ID" value="AXE76137.1"/>
    <property type="molecule type" value="Genomic_DNA"/>
</dbReference>
<organism evidence="2 3">
    <name type="scientific">Streptomyces atratus</name>
    <dbReference type="NCBI Taxonomy" id="1893"/>
    <lineage>
        <taxon>Bacteria</taxon>
        <taxon>Bacillati</taxon>
        <taxon>Actinomycetota</taxon>
        <taxon>Actinomycetes</taxon>
        <taxon>Kitasatosporales</taxon>
        <taxon>Streptomycetaceae</taxon>
        <taxon>Streptomyces</taxon>
    </lineage>
</organism>
<evidence type="ECO:0000259" key="1">
    <source>
        <dbReference type="Pfam" id="PF00571"/>
    </source>
</evidence>
<dbReference type="RefSeq" id="WP_157987016.1">
    <property type="nucleotide sequence ID" value="NZ_CP027306.1"/>
</dbReference>
<dbReference type="Proteomes" id="UP000252698">
    <property type="component" value="Chromosome"/>
</dbReference>
<evidence type="ECO:0000313" key="2">
    <source>
        <dbReference type="EMBL" id="AXE76137.1"/>
    </source>
</evidence>
<dbReference type="AlphaFoldDB" id="A0A2Z5J747"/>
<reference evidence="2 3" key="1">
    <citation type="journal article" date="2018" name="Front. Microbiol.">
        <title>Genome Sequencing of Streptomyces atratus SCSIOZH16 and Activation Production of Nocardamine via Metabolic Engineering.</title>
        <authorList>
            <person name="Li Y."/>
            <person name="Zhang C."/>
            <person name="Liu C."/>
            <person name="Ju J."/>
            <person name="Ma J."/>
        </authorList>
    </citation>
    <scope>NUCLEOTIDE SEQUENCE [LARGE SCALE GENOMIC DNA]</scope>
    <source>
        <strain evidence="2 3">SCSIO_ZH16</strain>
    </source>
</reference>
<dbReference type="Gene3D" id="3.10.580.10">
    <property type="entry name" value="CBS-domain"/>
    <property type="match status" value="1"/>
</dbReference>
<accession>A0A2Z5J747</accession>
<dbReference type="GeneID" id="95517569"/>
<dbReference type="InterPro" id="IPR046342">
    <property type="entry name" value="CBS_dom_sf"/>
</dbReference>